<proteinExistence type="predicted"/>
<evidence type="ECO:0000313" key="2">
    <source>
        <dbReference type="Proteomes" id="UP001519654"/>
    </source>
</evidence>
<reference evidence="1 2" key="1">
    <citation type="submission" date="2021-06" db="EMBL/GenBank/DDBJ databases">
        <title>Actinoplanes lichenicola sp. nov., and Actinoplanes ovalisporus sp. nov., isolated from lichen in Thailand.</title>
        <authorList>
            <person name="Saeng-In P."/>
            <person name="Kanchanasin P."/>
            <person name="Yuki M."/>
            <person name="Kudo T."/>
            <person name="Ohkuma M."/>
            <person name="Phongsopitanun W."/>
            <person name="Tanasupawat S."/>
        </authorList>
    </citation>
    <scope>NUCLEOTIDE SEQUENCE [LARGE SCALE GENOMIC DNA]</scope>
    <source>
        <strain evidence="1 2">NBRC 110975</strain>
    </source>
</reference>
<sequence>MMAGTISLSPEQRWTASGWLFDWAVEFLAANVTEPGLKAGLEEIVTENLGWLGLGDFGPSAEREMRTLLRTNLLAAADGSLPPDMDGRRSALDLLSELAAAAEPV</sequence>
<organism evidence="1 2">
    <name type="scientific">Paractinoplanes bogorensis</name>
    <dbReference type="NCBI Taxonomy" id="1610840"/>
    <lineage>
        <taxon>Bacteria</taxon>
        <taxon>Bacillati</taxon>
        <taxon>Actinomycetota</taxon>
        <taxon>Actinomycetes</taxon>
        <taxon>Micromonosporales</taxon>
        <taxon>Micromonosporaceae</taxon>
        <taxon>Paractinoplanes</taxon>
    </lineage>
</organism>
<gene>
    <name evidence="1" type="ORF">KOI35_44135</name>
</gene>
<evidence type="ECO:0000313" key="1">
    <source>
        <dbReference type="EMBL" id="MBU2670513.1"/>
    </source>
</evidence>
<keyword evidence="2" id="KW-1185">Reference proteome</keyword>
<accession>A0ABS5Z4B2</accession>
<comment type="caution">
    <text evidence="1">The sequence shown here is derived from an EMBL/GenBank/DDBJ whole genome shotgun (WGS) entry which is preliminary data.</text>
</comment>
<dbReference type="Proteomes" id="UP001519654">
    <property type="component" value="Unassembled WGS sequence"/>
</dbReference>
<dbReference type="RefSeq" id="WP_215795740.1">
    <property type="nucleotide sequence ID" value="NZ_JAHKKG010000020.1"/>
</dbReference>
<protein>
    <submittedName>
        <fullName evidence="1">Uncharacterized protein</fullName>
    </submittedName>
</protein>
<dbReference type="EMBL" id="JAHKKG010000020">
    <property type="protein sequence ID" value="MBU2670513.1"/>
    <property type="molecule type" value="Genomic_DNA"/>
</dbReference>
<name>A0ABS5Z4B2_9ACTN</name>